<dbReference type="GO" id="GO:0016491">
    <property type="term" value="F:oxidoreductase activity"/>
    <property type="evidence" value="ECO:0007669"/>
    <property type="project" value="UniProtKB-KW"/>
</dbReference>
<comment type="similarity">
    <text evidence="1">Belongs to the SsuE family.</text>
</comment>
<feature type="domain" description="NADPH-dependent FMN reductase-like" evidence="6">
    <location>
        <begin position="30"/>
        <end position="173"/>
    </location>
</feature>
<reference evidence="7 8" key="1">
    <citation type="submission" date="2019-09" db="EMBL/GenBank/DDBJ databases">
        <authorList>
            <person name="Depoorter E."/>
        </authorList>
    </citation>
    <scope>NUCLEOTIDE SEQUENCE [LARGE SCALE GENOMIC DNA]</scope>
    <source>
        <strain evidence="7">R-15945</strain>
    </source>
</reference>
<gene>
    <name evidence="7" type="ORF">BLA15945_06310</name>
</gene>
<evidence type="ECO:0000313" key="8">
    <source>
        <dbReference type="Proteomes" id="UP000494174"/>
    </source>
</evidence>
<dbReference type="InterPro" id="IPR005025">
    <property type="entry name" value="FMN_Rdtase-like_dom"/>
</dbReference>
<feature type="region of interest" description="Disordered" evidence="5">
    <location>
        <begin position="1"/>
        <end position="21"/>
    </location>
</feature>
<dbReference type="PANTHER" id="PTHR43408:SF2">
    <property type="entry name" value="FMN REDUCTASE (NADPH)"/>
    <property type="match status" value="1"/>
</dbReference>
<dbReference type="Gene3D" id="3.40.50.360">
    <property type="match status" value="1"/>
</dbReference>
<dbReference type="EMBL" id="CABVPU010000033">
    <property type="protein sequence ID" value="VWC28592.1"/>
    <property type="molecule type" value="Genomic_DNA"/>
</dbReference>
<evidence type="ECO:0000259" key="6">
    <source>
        <dbReference type="Pfam" id="PF03358"/>
    </source>
</evidence>
<evidence type="ECO:0000256" key="5">
    <source>
        <dbReference type="SAM" id="MobiDB-lite"/>
    </source>
</evidence>
<sequence>MARSLLTHDVTGASAPDSTMGMQPMSNAINVVAISGGLQRPSRTLALTDAIVAALGAALPIHTRLIELGEIGGRLAGALTRAQVPADLDAQIRAIETADALVVASPVYRASYTGLFKHLFDLVHHEALIDVPVLLAATGGSERHALVIDHQLRPLFSFFQARTLPIGVYASESDFDQYQITNPALRARIALAVDRAVPQLRPHALSVAAA</sequence>
<dbReference type="PANTHER" id="PTHR43408">
    <property type="entry name" value="FMN REDUCTASE (NADPH)"/>
    <property type="match status" value="1"/>
</dbReference>
<evidence type="ECO:0000256" key="2">
    <source>
        <dbReference type="ARBA" id="ARBA00022630"/>
    </source>
</evidence>
<dbReference type="SUPFAM" id="SSF52218">
    <property type="entry name" value="Flavoproteins"/>
    <property type="match status" value="1"/>
</dbReference>
<evidence type="ECO:0000256" key="3">
    <source>
        <dbReference type="ARBA" id="ARBA00022643"/>
    </source>
</evidence>
<dbReference type="InterPro" id="IPR029039">
    <property type="entry name" value="Flavoprotein-like_sf"/>
</dbReference>
<dbReference type="InterPro" id="IPR051814">
    <property type="entry name" value="NAD(P)H-dep_FMN_reductase"/>
</dbReference>
<evidence type="ECO:0000313" key="7">
    <source>
        <dbReference type="EMBL" id="VWC28592.1"/>
    </source>
</evidence>
<accession>A0A6P2MEN4</accession>
<dbReference type="AlphaFoldDB" id="A0A6P2MEN4"/>
<keyword evidence="3" id="KW-0288">FMN</keyword>
<dbReference type="Proteomes" id="UP000494174">
    <property type="component" value="Unassembled WGS sequence"/>
</dbReference>
<dbReference type="Pfam" id="PF03358">
    <property type="entry name" value="FMN_red"/>
    <property type="match status" value="1"/>
</dbReference>
<keyword evidence="2" id="KW-0285">Flavoprotein</keyword>
<evidence type="ECO:0000256" key="1">
    <source>
        <dbReference type="ARBA" id="ARBA00005990"/>
    </source>
</evidence>
<dbReference type="InterPro" id="IPR019912">
    <property type="entry name" value="FMN_Rdtase_MsuE-like"/>
</dbReference>
<protein>
    <submittedName>
        <fullName evidence="7">FMN reductase</fullName>
    </submittedName>
</protein>
<keyword evidence="4" id="KW-0560">Oxidoreductase</keyword>
<proteinExistence type="inferred from homology"/>
<name>A0A6P2MEN4_BURL3</name>
<dbReference type="NCBIfam" id="TIGR03566">
    <property type="entry name" value="FMN_reduc_MsuE"/>
    <property type="match status" value="1"/>
</dbReference>
<organism evidence="7 8">
    <name type="scientific">Burkholderia lata (strain ATCC 17760 / DSM 23089 / LMG 22485 / NCIMB 9086 / R18194 / 383)</name>
    <dbReference type="NCBI Taxonomy" id="482957"/>
    <lineage>
        <taxon>Bacteria</taxon>
        <taxon>Pseudomonadati</taxon>
        <taxon>Pseudomonadota</taxon>
        <taxon>Betaproteobacteria</taxon>
        <taxon>Burkholderiales</taxon>
        <taxon>Burkholderiaceae</taxon>
        <taxon>Burkholderia</taxon>
        <taxon>Burkholderia cepacia complex</taxon>
    </lineage>
</organism>
<evidence type="ECO:0000256" key="4">
    <source>
        <dbReference type="ARBA" id="ARBA00023002"/>
    </source>
</evidence>